<dbReference type="EMBL" id="JAVDWE010000037">
    <property type="protein sequence ID" value="MDR7097605.1"/>
    <property type="molecule type" value="Genomic_DNA"/>
</dbReference>
<protein>
    <recommendedName>
        <fullName evidence="3">Helix-turn-helix domain-containing protein</fullName>
    </recommendedName>
</protein>
<organism evidence="1 2">
    <name type="scientific">Hydrogenophaga laconesensis</name>
    <dbReference type="NCBI Taxonomy" id="1805971"/>
    <lineage>
        <taxon>Bacteria</taxon>
        <taxon>Pseudomonadati</taxon>
        <taxon>Pseudomonadota</taxon>
        <taxon>Betaproteobacteria</taxon>
        <taxon>Burkholderiales</taxon>
        <taxon>Comamonadaceae</taxon>
        <taxon>Hydrogenophaga</taxon>
    </lineage>
</organism>
<sequence>MKYHTYVAPLIPDASADTPREPLSHWLSAVEDSIEEEGIDLVISSDESVGGVQSYVMVSRGTLARLGVLDKIETIIVGASFPSVKSERAYTSERVIHSSQDPRVRSSFRLELSESHSPGEHSFSKLKPWKSHIVHVGGSNAAAMGTMVPLFLEVEDLFLGESVVAGQAPLSDSSVNAFVRLHAVLGDMVSQANATPEVIEPEDDRFQLLEAKDFAARLDATDQTVYNWEKAGRLISVLPPGRVRSRRYPAFQLSPRLNRPLHELAIAMYRSHEQDMTLYWDFLRSRHKDFGGSTGVDFLLNRVAEPSLLDLEESDLNDLFLSMAEEDMSRAIS</sequence>
<reference evidence="1 2" key="1">
    <citation type="submission" date="2023-07" db="EMBL/GenBank/DDBJ databases">
        <title>Sorghum-associated microbial communities from plants grown in Nebraska, USA.</title>
        <authorList>
            <person name="Schachtman D."/>
        </authorList>
    </citation>
    <scope>NUCLEOTIDE SEQUENCE [LARGE SCALE GENOMIC DNA]</scope>
    <source>
        <strain evidence="1 2">BE240</strain>
    </source>
</reference>
<dbReference type="Proteomes" id="UP001265550">
    <property type="component" value="Unassembled WGS sequence"/>
</dbReference>
<name>A0ABU1VJU3_9BURK</name>
<gene>
    <name evidence="1" type="ORF">J2X09_005381</name>
</gene>
<evidence type="ECO:0000313" key="2">
    <source>
        <dbReference type="Proteomes" id="UP001265550"/>
    </source>
</evidence>
<accession>A0ABU1VJU3</accession>
<proteinExistence type="predicted"/>
<dbReference type="RefSeq" id="WP_204735940.1">
    <property type="nucleotide sequence ID" value="NZ_JAVDWE010000037.1"/>
</dbReference>
<evidence type="ECO:0008006" key="3">
    <source>
        <dbReference type="Google" id="ProtNLM"/>
    </source>
</evidence>
<keyword evidence="2" id="KW-1185">Reference proteome</keyword>
<evidence type="ECO:0000313" key="1">
    <source>
        <dbReference type="EMBL" id="MDR7097605.1"/>
    </source>
</evidence>
<comment type="caution">
    <text evidence="1">The sequence shown here is derived from an EMBL/GenBank/DDBJ whole genome shotgun (WGS) entry which is preliminary data.</text>
</comment>